<comment type="catalytic activity">
    <reaction evidence="3">
        <text>a long-chain fatty acid + ATP + CoA = a long-chain fatty acyl-CoA + AMP + diphosphate</text>
        <dbReference type="Rhea" id="RHEA:15421"/>
        <dbReference type="ChEBI" id="CHEBI:30616"/>
        <dbReference type="ChEBI" id="CHEBI:33019"/>
        <dbReference type="ChEBI" id="CHEBI:57287"/>
        <dbReference type="ChEBI" id="CHEBI:57560"/>
        <dbReference type="ChEBI" id="CHEBI:83139"/>
        <dbReference type="ChEBI" id="CHEBI:456215"/>
        <dbReference type="EC" id="6.2.1.3"/>
    </reaction>
    <physiologicalReaction direction="left-to-right" evidence="3">
        <dbReference type="Rhea" id="RHEA:15422"/>
    </physiologicalReaction>
</comment>
<dbReference type="InterPro" id="IPR042099">
    <property type="entry name" value="ANL_N_sf"/>
</dbReference>
<keyword evidence="5" id="KW-0436">Ligase</keyword>
<keyword evidence="2" id="KW-0067">ATP-binding</keyword>
<dbReference type="AlphaFoldDB" id="A0A212KHG5"/>
<dbReference type="Gene3D" id="3.40.50.12780">
    <property type="entry name" value="N-terminal domain of ligase-like"/>
    <property type="match status" value="1"/>
</dbReference>
<evidence type="ECO:0000256" key="2">
    <source>
        <dbReference type="ARBA" id="ARBA00022840"/>
    </source>
</evidence>
<feature type="domain" description="AMP-dependent synthetase/ligase" evidence="4">
    <location>
        <begin position="15"/>
        <end position="414"/>
    </location>
</feature>
<name>A0A212KHG5_9DELT</name>
<dbReference type="Pfam" id="PF00501">
    <property type="entry name" value="AMP-binding"/>
    <property type="match status" value="1"/>
</dbReference>
<dbReference type="InterPro" id="IPR045851">
    <property type="entry name" value="AMP-bd_C_sf"/>
</dbReference>
<dbReference type="Gene3D" id="3.30.300.30">
    <property type="match status" value="1"/>
</dbReference>
<organism evidence="5">
    <name type="scientific">uncultured delta proteobacterium</name>
    <dbReference type="NCBI Taxonomy" id="34034"/>
    <lineage>
        <taxon>Bacteria</taxon>
        <taxon>Deltaproteobacteria</taxon>
        <taxon>environmental samples</taxon>
    </lineage>
</organism>
<reference evidence="5" key="1">
    <citation type="submission" date="2016-04" db="EMBL/GenBank/DDBJ databases">
        <authorList>
            <person name="Evans L.H."/>
            <person name="Alamgir A."/>
            <person name="Owens N."/>
            <person name="Weber N.D."/>
            <person name="Virtaneva K."/>
            <person name="Barbian K."/>
            <person name="Babar A."/>
            <person name="Rosenke K."/>
        </authorList>
    </citation>
    <scope>NUCLEOTIDE SEQUENCE</scope>
    <source>
        <strain evidence="5">86</strain>
    </source>
</reference>
<proteinExistence type="predicted"/>
<accession>A0A212KHG5</accession>
<sequence>MSYDLPAMTLRHVLELTAKTYPDAPALSWVDGEPLTYQEFRESAEAIVLLLAEQGIGFGDSVVILAENCPHWGIAYFAITSMGAVAVPILTDFHPEAIRYIIRHSDAKAVFVTEKMFPKIEDAVFDPAPIFINLETFQVMEQGITRDRLRELKTASLREYRKFKGQTLRLAQMAPREPGEDDVAVIIYTSGTMGYSKGVVLTHKNIVYDAVHVRDFFTLGPNDRLLSLLPLPHTYECTLGLVLPVLNGSHIHYLDRPPTARALLPALEKVRPTAILTVPLIIEKIFRNSILPKLTSSKLRHTLYRFPAIRKILHRMAGKRLYALFGGELRIMAIGGAPLAPVVERFLREGKFPYVVGYGLTECAPLCSGAEVDTTRFMSSGFSIDGVSMRIDAPDENGEGELLVRGPNVMREYYKSPQDTAEVFTEDGWLRTGDLARLDEDGYVFIKGRRKNLILGPSGENIYPEEVEAIINQMEYVAESLVIQNEGKLVARIHLDSEQLDILHAGLSDEERRKKGLELLEKIKNDTNAKVSSFIRIHKTVLQPEPFEKTPTQKIKRYLYLGI</sequence>
<dbReference type="GO" id="GO:0004467">
    <property type="term" value="F:long-chain fatty acid-CoA ligase activity"/>
    <property type="evidence" value="ECO:0007669"/>
    <property type="project" value="UniProtKB-EC"/>
</dbReference>
<dbReference type="PANTHER" id="PTHR43272">
    <property type="entry name" value="LONG-CHAIN-FATTY-ACID--COA LIGASE"/>
    <property type="match status" value="1"/>
</dbReference>
<evidence type="ECO:0000259" key="4">
    <source>
        <dbReference type="Pfam" id="PF00501"/>
    </source>
</evidence>
<gene>
    <name evidence="5" type="ORF">KL86DPRO_70164</name>
</gene>
<evidence type="ECO:0000256" key="3">
    <source>
        <dbReference type="ARBA" id="ARBA00024484"/>
    </source>
</evidence>
<dbReference type="GO" id="GO:0016020">
    <property type="term" value="C:membrane"/>
    <property type="evidence" value="ECO:0007669"/>
    <property type="project" value="TreeGrafter"/>
</dbReference>
<evidence type="ECO:0000256" key="1">
    <source>
        <dbReference type="ARBA" id="ARBA00022741"/>
    </source>
</evidence>
<dbReference type="EMBL" id="FLUQ01000007">
    <property type="protein sequence ID" value="SBW11097.1"/>
    <property type="molecule type" value="Genomic_DNA"/>
</dbReference>
<keyword evidence="1" id="KW-0547">Nucleotide-binding</keyword>
<evidence type="ECO:0000313" key="5">
    <source>
        <dbReference type="EMBL" id="SBW11097.1"/>
    </source>
</evidence>
<dbReference type="InterPro" id="IPR000873">
    <property type="entry name" value="AMP-dep_synth/lig_dom"/>
</dbReference>
<dbReference type="SUPFAM" id="SSF56801">
    <property type="entry name" value="Acetyl-CoA synthetase-like"/>
    <property type="match status" value="1"/>
</dbReference>
<dbReference type="PANTHER" id="PTHR43272:SF33">
    <property type="entry name" value="AMP-BINDING DOMAIN-CONTAINING PROTEIN-RELATED"/>
    <property type="match status" value="1"/>
</dbReference>
<protein>
    <submittedName>
        <fullName evidence="5">AMP-dependent synthetase and ligase</fullName>
    </submittedName>
</protein>
<dbReference type="GO" id="GO:0005524">
    <property type="term" value="F:ATP binding"/>
    <property type="evidence" value="ECO:0007669"/>
    <property type="project" value="UniProtKB-KW"/>
</dbReference>